<evidence type="ECO:0000259" key="8">
    <source>
        <dbReference type="PROSITE" id="PS50961"/>
    </source>
</evidence>
<dbReference type="EMBL" id="JAPWDV010000002">
    <property type="protein sequence ID" value="KAJ6220142.1"/>
    <property type="molecule type" value="Genomic_DNA"/>
</dbReference>
<dbReference type="GO" id="GO:0006396">
    <property type="term" value="P:RNA processing"/>
    <property type="evidence" value="ECO:0007669"/>
    <property type="project" value="InterPro"/>
</dbReference>
<dbReference type="OMA" id="HECFANN"/>
<evidence type="ECO:0000313" key="10">
    <source>
        <dbReference type="Proteomes" id="UP001142055"/>
    </source>
</evidence>
<dbReference type="InterPro" id="IPR036388">
    <property type="entry name" value="WH-like_DNA-bd_sf"/>
</dbReference>
<dbReference type="SUPFAM" id="SSF46785">
    <property type="entry name" value="Winged helix' DNA-binding domain"/>
    <property type="match status" value="1"/>
</dbReference>
<dbReference type="PANTHER" id="PTHR22792">
    <property type="entry name" value="LUPUS LA PROTEIN-RELATED"/>
    <property type="match status" value="1"/>
</dbReference>
<feature type="domain" description="RRM" evidence="7">
    <location>
        <begin position="135"/>
        <end position="229"/>
    </location>
</feature>
<dbReference type="PROSITE" id="PS50961">
    <property type="entry name" value="HTH_LA"/>
    <property type="match status" value="1"/>
</dbReference>
<dbReference type="Gene3D" id="3.30.70.330">
    <property type="match status" value="1"/>
</dbReference>
<dbReference type="PANTHER" id="PTHR22792:SF62">
    <property type="entry name" value="LA-RELATED PROTEIN 7"/>
    <property type="match status" value="1"/>
</dbReference>
<dbReference type="InterPro" id="IPR045180">
    <property type="entry name" value="La_dom_prot"/>
</dbReference>
<accession>A0A9Q0M9H3</accession>
<comment type="subcellular location">
    <subcellularLocation>
        <location evidence="1">Nucleus</location>
    </subcellularLocation>
</comment>
<protein>
    <submittedName>
        <fullName evidence="9">Uncharacterized protein</fullName>
    </submittedName>
</protein>
<dbReference type="Gene3D" id="1.10.10.10">
    <property type="entry name" value="Winged helix-like DNA-binding domain superfamily/Winged helix DNA-binding domain"/>
    <property type="match status" value="1"/>
</dbReference>
<dbReference type="Pfam" id="PF05383">
    <property type="entry name" value="La"/>
    <property type="match status" value="1"/>
</dbReference>
<dbReference type="OrthoDB" id="439993at2759"/>
<dbReference type="InterPro" id="IPR036390">
    <property type="entry name" value="WH_DNA-bd_sf"/>
</dbReference>
<organism evidence="9 10">
    <name type="scientific">Blomia tropicalis</name>
    <name type="common">Mite</name>
    <dbReference type="NCBI Taxonomy" id="40697"/>
    <lineage>
        <taxon>Eukaryota</taxon>
        <taxon>Metazoa</taxon>
        <taxon>Ecdysozoa</taxon>
        <taxon>Arthropoda</taxon>
        <taxon>Chelicerata</taxon>
        <taxon>Arachnida</taxon>
        <taxon>Acari</taxon>
        <taxon>Acariformes</taxon>
        <taxon>Sarcoptiformes</taxon>
        <taxon>Astigmata</taxon>
        <taxon>Glycyphagoidea</taxon>
        <taxon>Echimyopodidae</taxon>
        <taxon>Blomia</taxon>
    </lineage>
</organism>
<feature type="domain" description="HTH La-type RNA-binding" evidence="8">
    <location>
        <begin position="16"/>
        <end position="126"/>
    </location>
</feature>
<dbReference type="Pfam" id="PF00076">
    <property type="entry name" value="RRM_1"/>
    <property type="match status" value="1"/>
</dbReference>
<dbReference type="GO" id="GO:1990904">
    <property type="term" value="C:ribonucleoprotein complex"/>
    <property type="evidence" value="ECO:0007669"/>
    <property type="project" value="InterPro"/>
</dbReference>
<proteinExistence type="predicted"/>
<dbReference type="PRINTS" id="PR00302">
    <property type="entry name" value="LUPUSLA"/>
</dbReference>
<dbReference type="GO" id="GO:0003723">
    <property type="term" value="F:RNA binding"/>
    <property type="evidence" value="ECO:0007669"/>
    <property type="project" value="UniProtKB-UniRule"/>
</dbReference>
<dbReference type="InterPro" id="IPR006630">
    <property type="entry name" value="La_HTH"/>
</dbReference>
<evidence type="ECO:0000256" key="5">
    <source>
        <dbReference type="ARBA" id="ARBA00023242"/>
    </source>
</evidence>
<evidence type="ECO:0000259" key="7">
    <source>
        <dbReference type="PROSITE" id="PS50102"/>
    </source>
</evidence>
<sequence length="416" mass="47996">MSQEETNLKSNDTSIIESKSELYRKIREQISYYFSDANLRYDKYLKKLINVIGFDDPTDGQLSGTTCISLSLFLNFNKIAKLTTKEQDLVDAFIEVPPPHTINNIRLIFNETERTIGRLDPFPAPNNNKEDVNARTIYVEGFDVQDSNCFQTLKELFEKFGLVLSVRTPRFNHNQRLMGFAFIEFNDKQSAERALCELNITNKEEFRILSKAMWTDYRNRYLRLQKESSNRRYGPLPPYEDPDVLQDLADSFNLMKPIFLPSTLTDSSDTHDNHQQKAEKSKSIETEINVEGRIVRLELHSTNAMSIGDPKSLRKQLRTLIESSSVAPSYEQIAYIDIPSNSLHFNSDGSVIQSVYIRTHTKEAANSLNHNDFRTVLNQTFHSTVVVNEIQIMELKQANDYWQSVMAGSKKRFKKS</sequence>
<dbReference type="InterPro" id="IPR000504">
    <property type="entry name" value="RRM_dom"/>
</dbReference>
<dbReference type="InterPro" id="IPR035979">
    <property type="entry name" value="RBD_domain_sf"/>
</dbReference>
<dbReference type="SUPFAM" id="SSF54928">
    <property type="entry name" value="RNA-binding domain, RBD"/>
    <property type="match status" value="1"/>
</dbReference>
<evidence type="ECO:0000256" key="6">
    <source>
        <dbReference type="PROSITE-ProRule" id="PRU00332"/>
    </source>
</evidence>
<keyword evidence="5" id="KW-0539">Nucleus</keyword>
<dbReference type="GO" id="GO:0005634">
    <property type="term" value="C:nucleus"/>
    <property type="evidence" value="ECO:0007669"/>
    <property type="project" value="UniProtKB-SubCell"/>
</dbReference>
<dbReference type="SMART" id="SM00715">
    <property type="entry name" value="LA"/>
    <property type="match status" value="1"/>
</dbReference>
<dbReference type="InterPro" id="IPR012677">
    <property type="entry name" value="Nucleotide-bd_a/b_plait_sf"/>
</dbReference>
<comment type="caution">
    <text evidence="9">The sequence shown here is derived from an EMBL/GenBank/DDBJ whole genome shotgun (WGS) entry which is preliminary data.</text>
</comment>
<evidence type="ECO:0000256" key="2">
    <source>
        <dbReference type="ARBA" id="ARBA00022884"/>
    </source>
</evidence>
<keyword evidence="10" id="KW-1185">Reference proteome</keyword>
<keyword evidence="4" id="KW-0804">Transcription</keyword>
<evidence type="ECO:0000256" key="3">
    <source>
        <dbReference type="ARBA" id="ARBA00023015"/>
    </source>
</evidence>
<evidence type="ECO:0000256" key="1">
    <source>
        <dbReference type="ARBA" id="ARBA00004123"/>
    </source>
</evidence>
<name>A0A9Q0M9H3_BLOTA</name>
<keyword evidence="2 6" id="KW-0694">RNA-binding</keyword>
<dbReference type="InterPro" id="IPR002344">
    <property type="entry name" value="Lupus_La"/>
</dbReference>
<gene>
    <name evidence="9" type="ORF">RDWZM_005954</name>
</gene>
<reference evidence="9" key="1">
    <citation type="submission" date="2022-12" db="EMBL/GenBank/DDBJ databases">
        <title>Genome assemblies of Blomia tropicalis.</title>
        <authorList>
            <person name="Cui Y."/>
        </authorList>
    </citation>
    <scope>NUCLEOTIDE SEQUENCE</scope>
    <source>
        <tissue evidence="9">Adult mites</tissue>
    </source>
</reference>
<evidence type="ECO:0000256" key="4">
    <source>
        <dbReference type="ARBA" id="ARBA00023163"/>
    </source>
</evidence>
<dbReference type="PROSITE" id="PS50102">
    <property type="entry name" value="RRM"/>
    <property type="match status" value="1"/>
</dbReference>
<dbReference type="Proteomes" id="UP001142055">
    <property type="component" value="Chromosome 2"/>
</dbReference>
<dbReference type="AlphaFoldDB" id="A0A9Q0M9H3"/>
<keyword evidence="3" id="KW-0805">Transcription regulation</keyword>
<evidence type="ECO:0000313" key="9">
    <source>
        <dbReference type="EMBL" id="KAJ6220142.1"/>
    </source>
</evidence>
<dbReference type="SMART" id="SM00360">
    <property type="entry name" value="RRM"/>
    <property type="match status" value="1"/>
</dbReference>